<dbReference type="Pfam" id="PF00593">
    <property type="entry name" value="TonB_dep_Rec_b-barrel"/>
    <property type="match status" value="1"/>
</dbReference>
<evidence type="ECO:0000313" key="17">
    <source>
        <dbReference type="Proteomes" id="UP000649768"/>
    </source>
</evidence>
<evidence type="ECO:0000256" key="9">
    <source>
        <dbReference type="ARBA" id="ARBA00023136"/>
    </source>
</evidence>
<keyword evidence="8 11" id="KW-0626">Porin</keyword>
<feature type="domain" description="TonB-dependent receptor-like beta-barrel" evidence="14">
    <location>
        <begin position="194"/>
        <end position="577"/>
    </location>
</feature>
<feature type="domain" description="TonB-dependent receptor plug" evidence="15">
    <location>
        <begin position="43"/>
        <end position="147"/>
    </location>
</feature>
<keyword evidence="2 11" id="KW-0813">Transport</keyword>
<keyword evidence="16" id="KW-0675">Receptor</keyword>
<reference evidence="16 17" key="1">
    <citation type="submission" date="2020-09" db="EMBL/GenBank/DDBJ databases">
        <title>Photobacterium sp. CAU 1568 isolated from sand of Sido Beach.</title>
        <authorList>
            <person name="Kim W."/>
        </authorList>
    </citation>
    <scope>NUCLEOTIDE SEQUENCE [LARGE SCALE GENOMIC DNA]</scope>
    <source>
        <strain evidence="16 17">CAU 1568</strain>
    </source>
</reference>
<evidence type="ECO:0000256" key="10">
    <source>
        <dbReference type="ARBA" id="ARBA00023237"/>
    </source>
</evidence>
<evidence type="ECO:0000256" key="5">
    <source>
        <dbReference type="ARBA" id="ARBA00022729"/>
    </source>
</evidence>
<dbReference type="Gene3D" id="2.40.170.20">
    <property type="entry name" value="TonB-dependent receptor, beta-barrel domain"/>
    <property type="match status" value="1"/>
</dbReference>
<protein>
    <recommendedName>
        <fullName evidence="11">Vitamin B12 transporter BtuB</fullName>
    </recommendedName>
    <alternativeName>
        <fullName evidence="11">Cobalamin receptor</fullName>
    </alternativeName>
    <alternativeName>
        <fullName evidence="11">Outer membrane cobalamin translocator</fullName>
    </alternativeName>
</protein>
<feature type="signal peptide" evidence="11">
    <location>
        <begin position="1"/>
        <end position="22"/>
    </location>
</feature>
<evidence type="ECO:0000256" key="1">
    <source>
        <dbReference type="ARBA" id="ARBA00004571"/>
    </source>
</evidence>
<evidence type="ECO:0000256" key="12">
    <source>
        <dbReference type="PROSITE-ProRule" id="PRU01360"/>
    </source>
</evidence>
<keyword evidence="9 11" id="KW-0472">Membrane</keyword>
<evidence type="ECO:0000313" key="16">
    <source>
        <dbReference type="EMBL" id="MBD8514863.1"/>
    </source>
</evidence>
<feature type="short sequence motif" description="TonB box" evidence="11">
    <location>
        <begin position="29"/>
        <end position="36"/>
    </location>
</feature>
<evidence type="ECO:0000256" key="13">
    <source>
        <dbReference type="PROSITE-ProRule" id="PRU10143"/>
    </source>
</evidence>
<sequence length="603" mass="66542" precursor="true">MKKTLLAVALAPLCLQSSLVSAQTTTADETMVVTANRFEQSAKNTIASVSIVTKEEIDAIQAKSLTEVLRRLPGVQVVAGGYGQTTEVFVRGTKSAHLLVLINGVRIGSATLGAVDFSQIPLTGVERVELVRGTRAAQYGSDAIGGVLNIITAYQQGESLAQATIGGGSNGFYELGASFAGEIGNASWGKVAIKTNGADGFSARKDPYESDNDGFEQSNAVAEIGTHIDDNWTVSLQGYFQDGESEYDDGSSKSGAEAENSLYNLASHLKYSDERFNSEVILAYNEDESENKFDLSSGSKITTDRTVAAWQNHYQLNSNVDFGGGLEWNREKVSNSLSRYTDDKRDNMALYVTSIYHDERWLFEGSARTDDSDSYGRNNTWQLGAAYHVTSQVQLSANLGTAFKAPSFNDLYWPGQGNPDLEPEEAQSAEFTLQGQHELFNWGVTWYQNDVDKLIAWAPDALGNWMPSNINQAELKGLEAIVGFDTGPIRHDLSYDFLDSEDKETKKELARRSRHSGKWNMSYLAEQWQFDLSAIYKGTSYEDAINTQKLGAFTLFDLGASYYLSENLTLRGRIDNLFDADYEVKSSYNVQERSYYASVTYQF</sequence>
<comment type="caution">
    <text evidence="16">The sequence shown here is derived from an EMBL/GenBank/DDBJ whole genome shotgun (WGS) entry which is preliminary data.</text>
</comment>
<dbReference type="Proteomes" id="UP000649768">
    <property type="component" value="Unassembled WGS sequence"/>
</dbReference>
<dbReference type="HAMAP" id="MF_01531">
    <property type="entry name" value="BtuB"/>
    <property type="match status" value="1"/>
</dbReference>
<evidence type="ECO:0000256" key="3">
    <source>
        <dbReference type="ARBA" id="ARBA00022452"/>
    </source>
</evidence>
<gene>
    <name evidence="11" type="primary">btuB</name>
    <name evidence="16" type="ORF">IFO68_19480</name>
</gene>
<dbReference type="InterPro" id="IPR000531">
    <property type="entry name" value="Beta-barrel_TonB"/>
</dbReference>
<dbReference type="PROSITE" id="PS00430">
    <property type="entry name" value="TONB_DEPENDENT_REC_1"/>
    <property type="match status" value="1"/>
</dbReference>
<feature type="chain" id="PRO_5044908827" description="Vitamin B12 transporter BtuB" evidence="11">
    <location>
        <begin position="23"/>
        <end position="603"/>
    </location>
</feature>
<evidence type="ECO:0000259" key="14">
    <source>
        <dbReference type="Pfam" id="PF00593"/>
    </source>
</evidence>
<keyword evidence="3 11" id="KW-1134">Transmembrane beta strand</keyword>
<dbReference type="PANTHER" id="PTHR30069:SF53">
    <property type="entry name" value="COLICIN I RECEPTOR-RELATED"/>
    <property type="match status" value="1"/>
</dbReference>
<evidence type="ECO:0000259" key="15">
    <source>
        <dbReference type="Pfam" id="PF07715"/>
    </source>
</evidence>
<evidence type="ECO:0000256" key="2">
    <source>
        <dbReference type="ARBA" id="ARBA00022448"/>
    </source>
</evidence>
<dbReference type="EMBL" id="JACYTP010000016">
    <property type="protein sequence ID" value="MBD8514863.1"/>
    <property type="molecule type" value="Genomic_DNA"/>
</dbReference>
<comment type="function">
    <text evidence="11">Involved in the active translocation of vitamin B12 (cyanocobalamin) across the outer membrane to the periplasmic space. It derives its energy for transport by interacting with the trans-periplasmic membrane protein TonB.</text>
</comment>
<evidence type="ECO:0000256" key="8">
    <source>
        <dbReference type="ARBA" id="ARBA00023114"/>
    </source>
</evidence>
<dbReference type="InterPro" id="IPR012910">
    <property type="entry name" value="Plug_dom"/>
</dbReference>
<comment type="similarity">
    <text evidence="11">Belongs to the TonB-dependent receptor family. BtuB (TC 1.B.14.3.1) subfamily.</text>
</comment>
<comment type="subcellular location">
    <subcellularLocation>
        <location evidence="1 11 12">Cell outer membrane</location>
        <topology evidence="1 11 12">Multi-pass membrane protein</topology>
    </subcellularLocation>
</comment>
<keyword evidence="7 11" id="KW-0798">TonB box</keyword>
<dbReference type="SUPFAM" id="SSF56935">
    <property type="entry name" value="Porins"/>
    <property type="match status" value="1"/>
</dbReference>
<keyword evidence="10 11" id="KW-0998">Cell outer membrane</keyword>
<proteinExistence type="inferred from homology"/>
<keyword evidence="5 11" id="KW-0732">Signal</keyword>
<dbReference type="CDD" id="cd01347">
    <property type="entry name" value="ligand_gated_channel"/>
    <property type="match status" value="1"/>
</dbReference>
<feature type="short sequence motif" description="TonB C-terminal box" evidence="11">
    <location>
        <begin position="586"/>
        <end position="603"/>
    </location>
</feature>
<evidence type="ECO:0000256" key="7">
    <source>
        <dbReference type="ARBA" id="ARBA00023077"/>
    </source>
</evidence>
<keyword evidence="6 11" id="KW-0406">Ion transport</keyword>
<dbReference type="InterPro" id="IPR036942">
    <property type="entry name" value="Beta-barrel_TonB_sf"/>
</dbReference>
<name>A0ABR9BQP3_9GAMM</name>
<dbReference type="InterPro" id="IPR010101">
    <property type="entry name" value="B12_transptr_BtuB"/>
</dbReference>
<keyword evidence="17" id="KW-1185">Reference proteome</keyword>
<dbReference type="Pfam" id="PF07715">
    <property type="entry name" value="Plug"/>
    <property type="match status" value="1"/>
</dbReference>
<dbReference type="Gene3D" id="2.170.130.10">
    <property type="entry name" value="TonB-dependent receptor, plug domain"/>
    <property type="match status" value="1"/>
</dbReference>
<accession>A0ABR9BQP3</accession>
<keyword evidence="4 11" id="KW-0812">Transmembrane</keyword>
<dbReference type="InterPro" id="IPR037066">
    <property type="entry name" value="Plug_dom_sf"/>
</dbReference>
<dbReference type="PANTHER" id="PTHR30069">
    <property type="entry name" value="TONB-DEPENDENT OUTER MEMBRANE RECEPTOR"/>
    <property type="match status" value="1"/>
</dbReference>
<evidence type="ECO:0000256" key="6">
    <source>
        <dbReference type="ARBA" id="ARBA00023065"/>
    </source>
</evidence>
<dbReference type="PROSITE" id="PS52016">
    <property type="entry name" value="TONB_DEPENDENT_REC_3"/>
    <property type="match status" value="1"/>
</dbReference>
<dbReference type="InterPro" id="IPR010916">
    <property type="entry name" value="TonB_box_CS"/>
</dbReference>
<evidence type="ECO:0000256" key="11">
    <source>
        <dbReference type="HAMAP-Rule" id="MF_01531"/>
    </source>
</evidence>
<feature type="short sequence motif" description="TonB box" evidence="13">
    <location>
        <begin position="30"/>
        <end position="36"/>
    </location>
</feature>
<dbReference type="RefSeq" id="WP_192017457.1">
    <property type="nucleotide sequence ID" value="NZ_JACYTP010000016.1"/>
</dbReference>
<organism evidence="16 17">
    <name type="scientific">Photobacterium arenosum</name>
    <dbReference type="NCBI Taxonomy" id="2774143"/>
    <lineage>
        <taxon>Bacteria</taxon>
        <taxon>Pseudomonadati</taxon>
        <taxon>Pseudomonadota</taxon>
        <taxon>Gammaproteobacteria</taxon>
        <taxon>Vibrionales</taxon>
        <taxon>Vibrionaceae</taxon>
        <taxon>Photobacterium</taxon>
    </lineage>
</organism>
<evidence type="ECO:0000256" key="4">
    <source>
        <dbReference type="ARBA" id="ARBA00022692"/>
    </source>
</evidence>
<dbReference type="InterPro" id="IPR039426">
    <property type="entry name" value="TonB-dep_rcpt-like"/>
</dbReference>